<reference evidence="2 3" key="1">
    <citation type="journal article" date="2014" name="Am. J. Bot.">
        <title>Genome assembly and annotation for red clover (Trifolium pratense; Fabaceae).</title>
        <authorList>
            <person name="Istvanek J."/>
            <person name="Jaros M."/>
            <person name="Krenek A."/>
            <person name="Repkova J."/>
        </authorList>
    </citation>
    <scope>NUCLEOTIDE SEQUENCE [LARGE SCALE GENOMIC DNA]</scope>
    <source>
        <strain evidence="3">cv. Tatra</strain>
        <tissue evidence="2">Young leaves</tissue>
    </source>
</reference>
<sequence length="408" mass="47418">MERKNSQNAADAKIPQKGKKTRASGSQPTRKSTRLRRSTEVKVEVIVLSFDSSDSDEVDADYAEFLKTYKPQDSYPRDPSSSEEGVSQMTVESKKPLGLAEGRQIFAPFHFFEIAFEPLDYFDPTPWIEATVQISRRPSIAYSFRFKVSKSCHQHRLFQLGSFEMAEEQPQNPPRRRVVDYSWVPPTEDFEVRLPSSRQQICGTWSWGTIHMYEIAFKHLGFKLPFTDLEISIFHHLRWKRFFELYEESVRGFKEEYYGVRPITLKGWQNFVRKGNRVDEAGREELDDQGRPIEEDFALFPFYWMKEHYAMASNEFVFKLGELSREERELWRTIRGAPLYDEDGQRVTSTKLIDKKGLLACDTPKKLSDFWRRMTSALETLRQAKSTRNKRATGSTTAASSALGTSSR</sequence>
<evidence type="ECO:0000256" key="1">
    <source>
        <dbReference type="SAM" id="MobiDB-lite"/>
    </source>
</evidence>
<evidence type="ECO:0000313" key="3">
    <source>
        <dbReference type="Proteomes" id="UP000236291"/>
    </source>
</evidence>
<feature type="compositionally biased region" description="Low complexity" evidence="1">
    <location>
        <begin position="392"/>
        <end position="408"/>
    </location>
</feature>
<feature type="region of interest" description="Disordered" evidence="1">
    <location>
        <begin position="1"/>
        <end position="38"/>
    </location>
</feature>
<organism evidence="2 3">
    <name type="scientific">Trifolium pratense</name>
    <name type="common">Red clover</name>
    <dbReference type="NCBI Taxonomy" id="57577"/>
    <lineage>
        <taxon>Eukaryota</taxon>
        <taxon>Viridiplantae</taxon>
        <taxon>Streptophyta</taxon>
        <taxon>Embryophyta</taxon>
        <taxon>Tracheophyta</taxon>
        <taxon>Spermatophyta</taxon>
        <taxon>Magnoliopsida</taxon>
        <taxon>eudicotyledons</taxon>
        <taxon>Gunneridae</taxon>
        <taxon>Pentapetalae</taxon>
        <taxon>rosids</taxon>
        <taxon>fabids</taxon>
        <taxon>Fabales</taxon>
        <taxon>Fabaceae</taxon>
        <taxon>Papilionoideae</taxon>
        <taxon>50 kb inversion clade</taxon>
        <taxon>NPAAA clade</taxon>
        <taxon>Hologalegina</taxon>
        <taxon>IRL clade</taxon>
        <taxon>Trifolieae</taxon>
        <taxon>Trifolium</taxon>
    </lineage>
</organism>
<dbReference type="AlphaFoldDB" id="A0A2K3LC05"/>
<dbReference type="EMBL" id="ASHM01030051">
    <property type="protein sequence ID" value="PNX76062.1"/>
    <property type="molecule type" value="Genomic_DNA"/>
</dbReference>
<feature type="non-terminal residue" evidence="2">
    <location>
        <position position="408"/>
    </location>
</feature>
<name>A0A2K3LC05_TRIPR</name>
<evidence type="ECO:0000313" key="2">
    <source>
        <dbReference type="EMBL" id="PNX76062.1"/>
    </source>
</evidence>
<dbReference type="Proteomes" id="UP000236291">
    <property type="component" value="Unassembled WGS sequence"/>
</dbReference>
<gene>
    <name evidence="2" type="ORF">L195_g032007</name>
</gene>
<feature type="region of interest" description="Disordered" evidence="1">
    <location>
        <begin position="70"/>
        <end position="90"/>
    </location>
</feature>
<accession>A0A2K3LC05</accession>
<feature type="region of interest" description="Disordered" evidence="1">
    <location>
        <begin position="383"/>
        <end position="408"/>
    </location>
</feature>
<reference evidence="2 3" key="2">
    <citation type="journal article" date="2017" name="Front. Plant Sci.">
        <title>Gene Classification and Mining of Molecular Markers Useful in Red Clover (Trifolium pratense) Breeding.</title>
        <authorList>
            <person name="Istvanek J."/>
            <person name="Dluhosova J."/>
            <person name="Dluhos P."/>
            <person name="Patkova L."/>
            <person name="Nedelnik J."/>
            <person name="Repkova J."/>
        </authorList>
    </citation>
    <scope>NUCLEOTIDE SEQUENCE [LARGE SCALE GENOMIC DNA]</scope>
    <source>
        <strain evidence="3">cv. Tatra</strain>
        <tissue evidence="2">Young leaves</tissue>
    </source>
</reference>
<proteinExistence type="predicted"/>
<comment type="caution">
    <text evidence="2">The sequence shown here is derived from an EMBL/GenBank/DDBJ whole genome shotgun (WGS) entry which is preliminary data.</text>
</comment>
<protein>
    <submittedName>
        <fullName evidence="2">Uncharacterized protein</fullName>
    </submittedName>
</protein>